<organism evidence="1 2">
    <name type="scientific">Laetiporus sulphureus 93-53</name>
    <dbReference type="NCBI Taxonomy" id="1314785"/>
    <lineage>
        <taxon>Eukaryota</taxon>
        <taxon>Fungi</taxon>
        <taxon>Dikarya</taxon>
        <taxon>Basidiomycota</taxon>
        <taxon>Agaricomycotina</taxon>
        <taxon>Agaricomycetes</taxon>
        <taxon>Polyporales</taxon>
        <taxon>Laetiporus</taxon>
    </lineage>
</organism>
<gene>
    <name evidence="1" type="ORF">LAESUDRAFT_513436</name>
</gene>
<reference evidence="1 2" key="1">
    <citation type="journal article" date="2016" name="Mol. Biol. Evol.">
        <title>Comparative Genomics of Early-Diverging Mushroom-Forming Fungi Provides Insights into the Origins of Lignocellulose Decay Capabilities.</title>
        <authorList>
            <person name="Nagy L.G."/>
            <person name="Riley R."/>
            <person name="Tritt A."/>
            <person name="Adam C."/>
            <person name="Daum C."/>
            <person name="Floudas D."/>
            <person name="Sun H."/>
            <person name="Yadav J.S."/>
            <person name="Pangilinan J."/>
            <person name="Larsson K.H."/>
            <person name="Matsuura K."/>
            <person name="Barry K."/>
            <person name="Labutti K."/>
            <person name="Kuo R."/>
            <person name="Ohm R.A."/>
            <person name="Bhattacharya S.S."/>
            <person name="Shirouzu T."/>
            <person name="Yoshinaga Y."/>
            <person name="Martin F.M."/>
            <person name="Grigoriev I.V."/>
            <person name="Hibbett D.S."/>
        </authorList>
    </citation>
    <scope>NUCLEOTIDE SEQUENCE [LARGE SCALE GENOMIC DNA]</scope>
    <source>
        <strain evidence="1 2">93-53</strain>
    </source>
</reference>
<dbReference type="Proteomes" id="UP000076871">
    <property type="component" value="Unassembled WGS sequence"/>
</dbReference>
<dbReference type="InParanoid" id="A0A165FZB4"/>
<sequence>MIWQLIVPRTLRAMNCIVRISQEMKNGAWHRRASVSPWACHCTGLGLVSGVYISTLTLIQRVPFASLGFPRNCLHPICTLCQFAPRCRH</sequence>
<keyword evidence="2" id="KW-1185">Reference proteome</keyword>
<dbReference type="GeneID" id="63819781"/>
<accession>A0A165FZB4</accession>
<name>A0A165FZB4_9APHY</name>
<dbReference type="EMBL" id="KV427611">
    <property type="protein sequence ID" value="KZT09613.1"/>
    <property type="molecule type" value="Genomic_DNA"/>
</dbReference>
<dbReference type="RefSeq" id="XP_040767353.1">
    <property type="nucleotide sequence ID" value="XM_040902750.1"/>
</dbReference>
<dbReference type="AlphaFoldDB" id="A0A165FZB4"/>
<evidence type="ECO:0000313" key="1">
    <source>
        <dbReference type="EMBL" id="KZT09613.1"/>
    </source>
</evidence>
<proteinExistence type="predicted"/>
<evidence type="ECO:0000313" key="2">
    <source>
        <dbReference type="Proteomes" id="UP000076871"/>
    </source>
</evidence>
<protein>
    <submittedName>
        <fullName evidence="1">Uncharacterized protein</fullName>
    </submittedName>
</protein>